<dbReference type="EMBL" id="CAMXCT030004089">
    <property type="protein sequence ID" value="CAL4794912.1"/>
    <property type="molecule type" value="Genomic_DNA"/>
</dbReference>
<reference evidence="5" key="2">
    <citation type="submission" date="2024-04" db="EMBL/GenBank/DDBJ databases">
        <authorList>
            <person name="Chen Y."/>
            <person name="Shah S."/>
            <person name="Dougan E. K."/>
            <person name="Thang M."/>
            <person name="Chan C."/>
        </authorList>
    </citation>
    <scope>NUCLEOTIDE SEQUENCE [LARGE SCALE GENOMIC DNA]</scope>
</reference>
<gene>
    <name evidence="4" type="ORF">C1SCF055_LOCUS33142</name>
</gene>
<keyword evidence="7" id="KW-1185">Reference proteome</keyword>
<dbReference type="NCBIfam" id="NF033634">
    <property type="entry name" value="SLATT_1"/>
    <property type="match status" value="1"/>
</dbReference>
<dbReference type="EMBL" id="CAMXCT020004089">
    <property type="protein sequence ID" value="CAL1160975.1"/>
    <property type="molecule type" value="Genomic_DNA"/>
</dbReference>
<dbReference type="InterPro" id="IPR040884">
    <property type="entry name" value="SLATT_1"/>
</dbReference>
<evidence type="ECO:0000256" key="1">
    <source>
        <dbReference type="SAM" id="MobiDB-lite"/>
    </source>
</evidence>
<feature type="transmembrane region" description="Helical" evidence="2">
    <location>
        <begin position="711"/>
        <end position="730"/>
    </location>
</feature>
<dbReference type="OrthoDB" id="411759at2759"/>
<accession>A0A9P1GBU6</accession>
<sequence length="1031" mass="116844">YLPKMRKNARMPVAGHESGSGPPKKAKKKMKAKAVPANAGPIKVLFLTNPQAESIGSSPQTLRKLLEAFEIPAPKLVINLMPPSLGLRAWLDLYEETDFQFSDGMSPDLFHNKPPFRSFDEERQTLASLETFMSDIILPLAVVPIMYLNKDESSYWRSVRRKCKAWSGRDKLLLDLINGGGWLGASAEKSRLKHDLDETATRLILFDLISRTSSEKAAFDMSAATSLCTNLIRFLGSNLPSIALRTAYTDKFWDTEFTLQSSLDQVSAGTELLLLDLRQRPSATEQSEHMSKAEYLESAWKSFEESCDELLAQEMCESFDICSLAFAHHLLFGSMDNRQPEKKRPIPLHEAISFARRQNQNVSPEEALGLASDAQIADIAQRLAGRVQALVLATASDTAMARMTGVTGVQPYKSLYTGADLGCLYDLGEMHEVTARDEFTDLRSTEPIDESVDTLYIPLTKGHYMSGRGEGYKHAQIRPQGTYGMTMGHFSMHDAITWLIFLVYHGYIKTQYTDEFYVKVYTPELARLTALMYNKMVNVFNRGFVGMRVQFLENMVYSFSQREINSPRIFRVQINMADILSRYSLDNGYSPLMNRLQASKTFQKSLQMLWYHDCWECLTEAQKADIFFKQLHAKKVAEYAARARNLLKNSHTHHANIHDVDTAKRSLNALVQTDRLPKSNSLEGLQLLQEAWCECDIADYLANRYKLVTKMLYLLQLSVAFLVILVSQVQFKILELESATDIVFLLAVLHGGAVSIDGVLRPKPRWHSLRKASSSLESLIWFYRARVGEFRMAPDLNPRSPELTLCKRLNEWTEDLMSSADLVRSSWSRSYPPSIDRHLQRTGDFKSAQRRGEEVQTVAFIDDHYSPVQPELYLQFRLLKRMAWYQKRIPKYACHAFIFKVLVLTCTICAAVLARFGEADAVVLITAFSSAATTWSEFVDAGSKVERYTRAVRTMSQLVNWWKHLSEVEKASTENISELVVQTEQAISKEQTNWLPSQAMGRADNHASASEVSRSNDPKNAERVKLSETTG</sequence>
<feature type="region of interest" description="Disordered" evidence="1">
    <location>
        <begin position="993"/>
        <end position="1031"/>
    </location>
</feature>
<dbReference type="EMBL" id="CAMXCT010004089">
    <property type="protein sequence ID" value="CAI4007600.1"/>
    <property type="molecule type" value="Genomic_DNA"/>
</dbReference>
<dbReference type="Pfam" id="PF18181">
    <property type="entry name" value="SLATT_1"/>
    <property type="match status" value="1"/>
</dbReference>
<evidence type="ECO:0000256" key="2">
    <source>
        <dbReference type="SAM" id="Phobius"/>
    </source>
</evidence>
<feature type="transmembrane region" description="Helical" evidence="2">
    <location>
        <begin position="742"/>
        <end position="760"/>
    </location>
</feature>
<feature type="compositionally biased region" description="Basic and acidic residues" evidence="1">
    <location>
        <begin position="1014"/>
        <end position="1031"/>
    </location>
</feature>
<feature type="region of interest" description="Disordered" evidence="1">
    <location>
        <begin position="1"/>
        <end position="29"/>
    </location>
</feature>
<comment type="caution">
    <text evidence="4">The sequence shown here is derived from an EMBL/GenBank/DDBJ whole genome shotgun (WGS) entry which is preliminary data.</text>
</comment>
<evidence type="ECO:0000313" key="5">
    <source>
        <dbReference type="EMBL" id="CAL1160975.1"/>
    </source>
</evidence>
<keyword evidence="2" id="KW-0812">Transmembrane</keyword>
<feature type="domain" description="SMODS and SLOG-associating 2TM effector" evidence="3">
    <location>
        <begin position="873"/>
        <end position="994"/>
    </location>
</feature>
<keyword evidence="2" id="KW-0472">Membrane</keyword>
<feature type="transmembrane region" description="Helical" evidence="2">
    <location>
        <begin position="892"/>
        <end position="914"/>
    </location>
</feature>
<name>A0A9P1GBU6_9DINO</name>
<proteinExistence type="predicted"/>
<evidence type="ECO:0000313" key="4">
    <source>
        <dbReference type="EMBL" id="CAI4007600.1"/>
    </source>
</evidence>
<evidence type="ECO:0000259" key="3">
    <source>
        <dbReference type="Pfam" id="PF18181"/>
    </source>
</evidence>
<organism evidence="4">
    <name type="scientific">Cladocopium goreaui</name>
    <dbReference type="NCBI Taxonomy" id="2562237"/>
    <lineage>
        <taxon>Eukaryota</taxon>
        <taxon>Sar</taxon>
        <taxon>Alveolata</taxon>
        <taxon>Dinophyceae</taxon>
        <taxon>Suessiales</taxon>
        <taxon>Symbiodiniaceae</taxon>
        <taxon>Cladocopium</taxon>
    </lineage>
</organism>
<feature type="non-terminal residue" evidence="4">
    <location>
        <position position="1"/>
    </location>
</feature>
<evidence type="ECO:0000313" key="7">
    <source>
        <dbReference type="Proteomes" id="UP001152797"/>
    </source>
</evidence>
<dbReference type="AlphaFoldDB" id="A0A9P1GBU6"/>
<evidence type="ECO:0000313" key="6">
    <source>
        <dbReference type="EMBL" id="CAL4794912.1"/>
    </source>
</evidence>
<protein>
    <submittedName>
        <fullName evidence="6">SMODS and SLOG-associating 2TM effector domain-containing protein</fullName>
    </submittedName>
</protein>
<reference evidence="4" key="1">
    <citation type="submission" date="2022-10" db="EMBL/GenBank/DDBJ databases">
        <authorList>
            <person name="Chen Y."/>
            <person name="Dougan E. K."/>
            <person name="Chan C."/>
            <person name="Rhodes N."/>
            <person name="Thang M."/>
        </authorList>
    </citation>
    <scope>NUCLEOTIDE SEQUENCE</scope>
</reference>
<keyword evidence="2" id="KW-1133">Transmembrane helix</keyword>
<dbReference type="Proteomes" id="UP001152797">
    <property type="component" value="Unassembled WGS sequence"/>
</dbReference>